<dbReference type="PANTHER" id="PTHR23511:SF34">
    <property type="entry name" value="SYNAPTIC VESICLE GLYCOPROTEIN 2"/>
    <property type="match status" value="1"/>
</dbReference>
<evidence type="ECO:0000256" key="4">
    <source>
        <dbReference type="ARBA" id="ARBA00022989"/>
    </source>
</evidence>
<dbReference type="RefSeq" id="WP_220201436.1">
    <property type="nucleotide sequence ID" value="NZ_BNJK01000001.1"/>
</dbReference>
<dbReference type="InterPro" id="IPR005829">
    <property type="entry name" value="Sugar_transporter_CS"/>
</dbReference>
<evidence type="ECO:0000256" key="6">
    <source>
        <dbReference type="SAM" id="Phobius"/>
    </source>
</evidence>
<feature type="domain" description="Major facilitator superfamily (MFS) profile" evidence="7">
    <location>
        <begin position="26"/>
        <end position="446"/>
    </location>
</feature>
<name>A0A8J3MZQ9_9CHLR</name>
<evidence type="ECO:0000256" key="3">
    <source>
        <dbReference type="ARBA" id="ARBA00022692"/>
    </source>
</evidence>
<dbReference type="PROSITE" id="PS00217">
    <property type="entry name" value="SUGAR_TRANSPORT_2"/>
    <property type="match status" value="1"/>
</dbReference>
<evidence type="ECO:0000313" key="8">
    <source>
        <dbReference type="EMBL" id="GHO90475.1"/>
    </source>
</evidence>
<keyword evidence="5 6" id="KW-0472">Membrane</keyword>
<dbReference type="PROSITE" id="PS50850">
    <property type="entry name" value="MFS"/>
    <property type="match status" value="1"/>
</dbReference>
<feature type="transmembrane region" description="Helical" evidence="6">
    <location>
        <begin position="270"/>
        <end position="295"/>
    </location>
</feature>
<comment type="caution">
    <text evidence="8">The sequence shown here is derived from an EMBL/GenBank/DDBJ whole genome shotgun (WGS) entry which is preliminary data.</text>
</comment>
<dbReference type="CDD" id="cd17316">
    <property type="entry name" value="MFS_SV2_like"/>
    <property type="match status" value="1"/>
</dbReference>
<keyword evidence="4 6" id="KW-1133">Transmembrane helix</keyword>
<feature type="transmembrane region" description="Helical" evidence="6">
    <location>
        <begin position="63"/>
        <end position="84"/>
    </location>
</feature>
<feature type="transmembrane region" description="Helical" evidence="6">
    <location>
        <begin position="333"/>
        <end position="352"/>
    </location>
</feature>
<evidence type="ECO:0000256" key="1">
    <source>
        <dbReference type="ARBA" id="ARBA00004651"/>
    </source>
</evidence>
<feature type="transmembrane region" description="Helical" evidence="6">
    <location>
        <begin position="391"/>
        <end position="415"/>
    </location>
</feature>
<comment type="subcellular location">
    <subcellularLocation>
        <location evidence="1">Cell membrane</location>
        <topology evidence="1">Multi-pass membrane protein</topology>
    </subcellularLocation>
</comment>
<evidence type="ECO:0000256" key="5">
    <source>
        <dbReference type="ARBA" id="ARBA00023136"/>
    </source>
</evidence>
<feature type="transmembrane region" description="Helical" evidence="6">
    <location>
        <begin position="307"/>
        <end position="326"/>
    </location>
</feature>
<dbReference type="PANTHER" id="PTHR23511">
    <property type="entry name" value="SYNAPTIC VESICLE GLYCOPROTEIN 2"/>
    <property type="match status" value="1"/>
</dbReference>
<keyword evidence="3 6" id="KW-0812">Transmembrane</keyword>
<reference evidence="8" key="1">
    <citation type="submission" date="2020-10" db="EMBL/GenBank/DDBJ databases">
        <title>Taxonomic study of unclassified bacteria belonging to the class Ktedonobacteria.</title>
        <authorList>
            <person name="Yabe S."/>
            <person name="Wang C.M."/>
            <person name="Zheng Y."/>
            <person name="Sakai Y."/>
            <person name="Cavaletti L."/>
            <person name="Monciardini P."/>
            <person name="Donadio S."/>
        </authorList>
    </citation>
    <scope>NUCLEOTIDE SEQUENCE</scope>
    <source>
        <strain evidence="8">ID150040</strain>
    </source>
</reference>
<dbReference type="AlphaFoldDB" id="A0A8J3MZQ9"/>
<feature type="transmembrane region" description="Helical" evidence="6">
    <location>
        <begin position="358"/>
        <end position="379"/>
    </location>
</feature>
<sequence>MAVTQTQVSIAARMDRLPVFSLHRKLALILGLGTFFDIYDVFLGGIIGTVLGTLYNLNALEKAAVIGSGFFGMFVGAIVMSSLADHVGRRTMYMVNLFIYSLFSLAAAFAPNVLFVVIFRFLAGIGLGSELPLTDAYMGEMLPKQARGRYTAWAYTVGFLGVPASGFAGKFLVPTNFLIPGWRWLFILGSLGALIIWFTRRNLPESPRWLEIRNRTEAANTAIESFEQAAMQELKLTQLAEPTTPASESESQKHSSFGEMFRGVYTKRTTMLWIFQLFQTVGYYGFGSLASTILIAKGFNIVSTLGYTALIYVGYPFGSLISIPIVERMERKWLIVATAFLMAVFGLSFGFADSVPVLIVSGFLLTTMSNVFSNAYHIYQAEIFPTRIRGSAVGTAYSISRLASAALPFIALPILTTSGPTVFFIGSAIIMGLVCLDVWLLGPRSTGQSLENLAQ</sequence>
<evidence type="ECO:0000256" key="2">
    <source>
        <dbReference type="ARBA" id="ARBA00022448"/>
    </source>
</evidence>
<dbReference type="Gene3D" id="1.20.1250.20">
    <property type="entry name" value="MFS general substrate transporter like domains"/>
    <property type="match status" value="1"/>
</dbReference>
<dbReference type="Pfam" id="PF00083">
    <property type="entry name" value="Sugar_tr"/>
    <property type="match status" value="1"/>
</dbReference>
<dbReference type="InterPro" id="IPR005828">
    <property type="entry name" value="MFS_sugar_transport-like"/>
</dbReference>
<proteinExistence type="predicted"/>
<evidence type="ECO:0000259" key="7">
    <source>
        <dbReference type="PROSITE" id="PS50850"/>
    </source>
</evidence>
<dbReference type="GO" id="GO:0022857">
    <property type="term" value="F:transmembrane transporter activity"/>
    <property type="evidence" value="ECO:0007669"/>
    <property type="project" value="InterPro"/>
</dbReference>
<dbReference type="InterPro" id="IPR020846">
    <property type="entry name" value="MFS_dom"/>
</dbReference>
<gene>
    <name evidence="8" type="primary">ydjE_1</name>
    <name evidence="8" type="ORF">KSF_005230</name>
</gene>
<dbReference type="Proteomes" id="UP000597444">
    <property type="component" value="Unassembled WGS sequence"/>
</dbReference>
<organism evidence="8 9">
    <name type="scientific">Reticulibacter mediterranei</name>
    <dbReference type="NCBI Taxonomy" id="2778369"/>
    <lineage>
        <taxon>Bacteria</taxon>
        <taxon>Bacillati</taxon>
        <taxon>Chloroflexota</taxon>
        <taxon>Ktedonobacteria</taxon>
        <taxon>Ktedonobacterales</taxon>
        <taxon>Reticulibacteraceae</taxon>
        <taxon>Reticulibacter</taxon>
    </lineage>
</organism>
<accession>A0A8J3MZQ9</accession>
<evidence type="ECO:0000313" key="9">
    <source>
        <dbReference type="Proteomes" id="UP000597444"/>
    </source>
</evidence>
<feature type="transmembrane region" description="Helical" evidence="6">
    <location>
        <begin position="26"/>
        <end position="51"/>
    </location>
</feature>
<feature type="transmembrane region" description="Helical" evidence="6">
    <location>
        <begin position="91"/>
        <end position="111"/>
    </location>
</feature>
<keyword evidence="9" id="KW-1185">Reference proteome</keyword>
<dbReference type="SUPFAM" id="SSF103473">
    <property type="entry name" value="MFS general substrate transporter"/>
    <property type="match status" value="1"/>
</dbReference>
<keyword evidence="2" id="KW-0813">Transport</keyword>
<dbReference type="EMBL" id="BNJK01000001">
    <property type="protein sequence ID" value="GHO90475.1"/>
    <property type="molecule type" value="Genomic_DNA"/>
</dbReference>
<protein>
    <submittedName>
        <fullName evidence="8">MFS transporter</fullName>
    </submittedName>
</protein>
<feature type="transmembrane region" description="Helical" evidence="6">
    <location>
        <begin position="181"/>
        <end position="199"/>
    </location>
</feature>
<dbReference type="InterPro" id="IPR036259">
    <property type="entry name" value="MFS_trans_sf"/>
</dbReference>
<dbReference type="GO" id="GO:0005886">
    <property type="term" value="C:plasma membrane"/>
    <property type="evidence" value="ECO:0007669"/>
    <property type="project" value="UniProtKB-SubCell"/>
</dbReference>
<feature type="transmembrane region" description="Helical" evidence="6">
    <location>
        <begin position="421"/>
        <end position="441"/>
    </location>
</feature>